<dbReference type="AlphaFoldDB" id="A0A0N4X8B0"/>
<organism evidence="1">
    <name type="scientific">Haemonchus placei</name>
    <name type="common">Barber's pole worm</name>
    <dbReference type="NCBI Taxonomy" id="6290"/>
    <lineage>
        <taxon>Eukaryota</taxon>
        <taxon>Metazoa</taxon>
        <taxon>Ecdysozoa</taxon>
        <taxon>Nematoda</taxon>
        <taxon>Chromadorea</taxon>
        <taxon>Rhabditida</taxon>
        <taxon>Rhabditina</taxon>
        <taxon>Rhabditomorpha</taxon>
        <taxon>Strongyloidea</taxon>
        <taxon>Trichostrongylidae</taxon>
        <taxon>Haemonchus</taxon>
    </lineage>
</organism>
<accession>A0A0N4X8B0</accession>
<dbReference type="WBParaSite" id="HPLM_0002060201-mRNA-1">
    <property type="protein sequence ID" value="HPLM_0002060201-mRNA-1"/>
    <property type="gene ID" value="HPLM_0002060201"/>
</dbReference>
<sequence>MILNEYLGHVSKHRADWYGTRASGRVSVNNLSQRRCPPQSFRSGTKRYYPTGLYSHIEISRDSSRLPLSEGHRPNRSSSEIPMRCTIQICQLLNCGIFAPLPREVAEQLAREARGEPLRDHSRHQGEDCVI</sequence>
<proteinExistence type="predicted"/>
<reference evidence="1" key="1">
    <citation type="submission" date="2017-02" db="UniProtKB">
        <authorList>
            <consortium name="WormBaseParasite"/>
        </authorList>
    </citation>
    <scope>IDENTIFICATION</scope>
</reference>
<evidence type="ECO:0000313" key="1">
    <source>
        <dbReference type="WBParaSite" id="HPLM_0002060201-mRNA-1"/>
    </source>
</evidence>
<protein>
    <submittedName>
        <fullName evidence="1">Uncharacterized protein</fullName>
    </submittedName>
</protein>
<name>A0A0N4X8B0_HAEPC</name>